<name>A0A364Y1D0_9BACT</name>
<dbReference type="GO" id="GO:0005829">
    <property type="term" value="C:cytosol"/>
    <property type="evidence" value="ECO:0007669"/>
    <property type="project" value="TreeGrafter"/>
</dbReference>
<reference evidence="2 3" key="1">
    <citation type="submission" date="2018-06" db="EMBL/GenBank/DDBJ databases">
        <title>Chryseolinea flavus sp. nov., a member of the phylum Bacteroidetes isolated from soil.</title>
        <authorList>
            <person name="Li Y."/>
            <person name="Wang J."/>
        </authorList>
    </citation>
    <scope>NUCLEOTIDE SEQUENCE [LARGE SCALE GENOMIC DNA]</scope>
    <source>
        <strain evidence="2 3">SDU1-6</strain>
    </source>
</reference>
<dbReference type="Gene3D" id="2.30.30.40">
    <property type="entry name" value="SH3 Domains"/>
    <property type="match status" value="1"/>
</dbReference>
<comment type="caution">
    <text evidence="2">The sequence shown here is derived from an EMBL/GenBank/DDBJ whole genome shotgun (WGS) entry which is preliminary data.</text>
</comment>
<evidence type="ECO:0000259" key="1">
    <source>
        <dbReference type="PROSITE" id="PS50851"/>
    </source>
</evidence>
<sequence length="159" mass="17470">MQTTSAINSYITFGLGEEKFALPVSFVQEIVEVDKVTKIPNAPEFMLGIINLRGRILPLLDTRLKLGLPKSETTKKSRILVLDIEVSDKSIQIGALVDVAKEVVEISAADIQDAPDFDNYNAKTPITGVRNNQGDITLIMDINKVFSASDILQLNKVIN</sequence>
<dbReference type="GO" id="GO:0006935">
    <property type="term" value="P:chemotaxis"/>
    <property type="evidence" value="ECO:0007669"/>
    <property type="project" value="InterPro"/>
</dbReference>
<keyword evidence="3" id="KW-1185">Reference proteome</keyword>
<dbReference type="PROSITE" id="PS50851">
    <property type="entry name" value="CHEW"/>
    <property type="match status" value="1"/>
</dbReference>
<dbReference type="Pfam" id="PF01584">
    <property type="entry name" value="CheW"/>
    <property type="match status" value="1"/>
</dbReference>
<dbReference type="PANTHER" id="PTHR22617:SF23">
    <property type="entry name" value="CHEMOTAXIS PROTEIN CHEW"/>
    <property type="match status" value="1"/>
</dbReference>
<protein>
    <submittedName>
        <fullName evidence="2">Chemotaxis protein CheW</fullName>
    </submittedName>
</protein>
<dbReference type="Proteomes" id="UP000251889">
    <property type="component" value="Unassembled WGS sequence"/>
</dbReference>
<gene>
    <name evidence="2" type="ORF">DQQ10_13010</name>
</gene>
<dbReference type="InterPro" id="IPR039315">
    <property type="entry name" value="CheW"/>
</dbReference>
<evidence type="ECO:0000313" key="2">
    <source>
        <dbReference type="EMBL" id="RAW00514.1"/>
    </source>
</evidence>
<proteinExistence type="predicted"/>
<dbReference type="EMBL" id="QMFY01000006">
    <property type="protein sequence ID" value="RAW00514.1"/>
    <property type="molecule type" value="Genomic_DNA"/>
</dbReference>
<accession>A0A364Y1D0</accession>
<dbReference type="Gene3D" id="2.40.50.180">
    <property type="entry name" value="CheA-289, Domain 4"/>
    <property type="match status" value="1"/>
</dbReference>
<dbReference type="SMART" id="SM00260">
    <property type="entry name" value="CheW"/>
    <property type="match status" value="1"/>
</dbReference>
<dbReference type="InterPro" id="IPR002545">
    <property type="entry name" value="CheW-lke_dom"/>
</dbReference>
<dbReference type="AlphaFoldDB" id="A0A364Y1D0"/>
<evidence type="ECO:0000313" key="3">
    <source>
        <dbReference type="Proteomes" id="UP000251889"/>
    </source>
</evidence>
<organism evidence="2 3">
    <name type="scientific">Pseudochryseolinea flava</name>
    <dbReference type="NCBI Taxonomy" id="2059302"/>
    <lineage>
        <taxon>Bacteria</taxon>
        <taxon>Pseudomonadati</taxon>
        <taxon>Bacteroidota</taxon>
        <taxon>Cytophagia</taxon>
        <taxon>Cytophagales</taxon>
        <taxon>Fulvivirgaceae</taxon>
        <taxon>Pseudochryseolinea</taxon>
    </lineage>
</organism>
<dbReference type="RefSeq" id="WP_112747314.1">
    <property type="nucleotide sequence ID" value="NZ_QMFY01000006.1"/>
</dbReference>
<dbReference type="OrthoDB" id="9794382at2"/>
<dbReference type="InterPro" id="IPR036061">
    <property type="entry name" value="CheW-like_dom_sf"/>
</dbReference>
<feature type="domain" description="CheW-like" evidence="1">
    <location>
        <begin position="7"/>
        <end position="151"/>
    </location>
</feature>
<dbReference type="GO" id="GO:0007165">
    <property type="term" value="P:signal transduction"/>
    <property type="evidence" value="ECO:0007669"/>
    <property type="project" value="InterPro"/>
</dbReference>
<dbReference type="SUPFAM" id="SSF50341">
    <property type="entry name" value="CheW-like"/>
    <property type="match status" value="1"/>
</dbReference>
<dbReference type="PANTHER" id="PTHR22617">
    <property type="entry name" value="CHEMOTAXIS SENSOR HISTIDINE KINASE-RELATED"/>
    <property type="match status" value="1"/>
</dbReference>